<dbReference type="GO" id="GO:0055085">
    <property type="term" value="P:transmembrane transport"/>
    <property type="evidence" value="ECO:0007669"/>
    <property type="project" value="UniProtKB-ARBA"/>
</dbReference>
<dbReference type="InterPro" id="IPR017871">
    <property type="entry name" value="ABC_transporter-like_CS"/>
</dbReference>
<dbReference type="AlphaFoldDB" id="Q83GU9"/>
<dbReference type="InterPro" id="IPR003593">
    <property type="entry name" value="AAA+_ATPase"/>
</dbReference>
<dbReference type="HOGENOM" id="CLU_000604_86_4_11"/>
<organism evidence="6 7">
    <name type="scientific">Tropheryma whipplei (strain Twist)</name>
    <name type="common">Whipple's bacillus</name>
    <dbReference type="NCBI Taxonomy" id="203267"/>
    <lineage>
        <taxon>Bacteria</taxon>
        <taxon>Bacillati</taxon>
        <taxon>Actinomycetota</taxon>
        <taxon>Actinomycetes</taxon>
        <taxon>Micrococcales</taxon>
        <taxon>Tropherymataceae</taxon>
        <taxon>Tropheryma</taxon>
    </lineage>
</organism>
<protein>
    <submittedName>
        <fullName evidence="6">Dipeptide transport system ATP-binding protein</fullName>
    </submittedName>
</protein>
<dbReference type="FunFam" id="3.40.50.300:FF:000016">
    <property type="entry name" value="Oligopeptide ABC transporter ATP-binding component"/>
    <property type="match status" value="1"/>
</dbReference>
<keyword evidence="2" id="KW-0813">Transport</keyword>
<evidence type="ECO:0000259" key="5">
    <source>
        <dbReference type="PROSITE" id="PS50893"/>
    </source>
</evidence>
<dbReference type="OrthoDB" id="3677453at2"/>
<comment type="similarity">
    <text evidence="1">Belongs to the ABC transporter superfamily.</text>
</comment>
<evidence type="ECO:0000256" key="2">
    <source>
        <dbReference type="ARBA" id="ARBA00022448"/>
    </source>
</evidence>
<dbReference type="STRING" id="203267.TWT_142"/>
<dbReference type="InterPro" id="IPR027417">
    <property type="entry name" value="P-loop_NTPase"/>
</dbReference>
<evidence type="ECO:0000256" key="3">
    <source>
        <dbReference type="ARBA" id="ARBA00022741"/>
    </source>
</evidence>
<dbReference type="SUPFAM" id="SSF52540">
    <property type="entry name" value="P-loop containing nucleoside triphosphate hydrolases"/>
    <property type="match status" value="2"/>
</dbReference>
<dbReference type="InterPro" id="IPR013563">
    <property type="entry name" value="Oligopep_ABC_C"/>
</dbReference>
<gene>
    <name evidence="6" type="primary">dppD</name>
    <name evidence="6" type="ordered locus">TWT_142</name>
</gene>
<dbReference type="EMBL" id="AE014184">
    <property type="protein sequence ID" value="AAO44239.1"/>
    <property type="molecule type" value="Genomic_DNA"/>
</dbReference>
<dbReference type="GO" id="GO:0005524">
    <property type="term" value="F:ATP binding"/>
    <property type="evidence" value="ECO:0007669"/>
    <property type="project" value="UniProtKB-KW"/>
</dbReference>
<dbReference type="Proteomes" id="UP000002200">
    <property type="component" value="Chromosome"/>
</dbReference>
<dbReference type="Pfam" id="PF00005">
    <property type="entry name" value="ABC_tran"/>
    <property type="match status" value="2"/>
</dbReference>
<dbReference type="RefSeq" id="WP_011102382.1">
    <property type="nucleotide sequence ID" value="NC_004572.3"/>
</dbReference>
<dbReference type="PROSITE" id="PS50893">
    <property type="entry name" value="ABC_TRANSPORTER_2"/>
    <property type="match status" value="2"/>
</dbReference>
<reference evidence="6 7" key="1">
    <citation type="journal article" date="2003" name="Genome Res.">
        <title>Tropheryma whipplei twist: a human pathogenic Actinobacteria with a reduced genome.</title>
        <authorList>
            <person name="Raoult D."/>
            <person name="Ogata H."/>
            <person name="Audic S."/>
            <person name="Robert C."/>
            <person name="Suhre K."/>
            <person name="Drancourt M."/>
            <person name="Claverie J.-M."/>
        </authorList>
    </citation>
    <scope>NUCLEOTIDE SEQUENCE [LARGE SCALE GENOMIC DNA]</scope>
    <source>
        <strain evidence="6 7">Twist</strain>
    </source>
</reference>
<proteinExistence type="inferred from homology"/>
<feature type="domain" description="ABC transporter" evidence="5">
    <location>
        <begin position="11"/>
        <end position="260"/>
    </location>
</feature>
<keyword evidence="7" id="KW-1185">Reference proteome</keyword>
<dbReference type="InterPro" id="IPR003439">
    <property type="entry name" value="ABC_transporter-like_ATP-bd"/>
</dbReference>
<dbReference type="PANTHER" id="PTHR43776">
    <property type="entry name" value="TRANSPORT ATP-BINDING PROTEIN"/>
    <property type="match status" value="1"/>
</dbReference>
<dbReference type="InterPro" id="IPR050319">
    <property type="entry name" value="ABC_transp_ATP-bind"/>
</dbReference>
<dbReference type="PROSITE" id="PS00211">
    <property type="entry name" value="ABC_TRANSPORTER_1"/>
    <property type="match status" value="2"/>
</dbReference>
<dbReference type="eggNOG" id="COG4172">
    <property type="taxonomic scope" value="Bacteria"/>
</dbReference>
<dbReference type="Gene3D" id="3.40.50.300">
    <property type="entry name" value="P-loop containing nucleotide triphosphate hydrolases"/>
    <property type="match status" value="2"/>
</dbReference>
<dbReference type="CDD" id="cd03257">
    <property type="entry name" value="ABC_NikE_OppD_transporters"/>
    <property type="match status" value="2"/>
</dbReference>
<dbReference type="NCBIfam" id="NF008453">
    <property type="entry name" value="PRK11308.1"/>
    <property type="match status" value="2"/>
</dbReference>
<accession>Q83GU9</accession>
<dbReference type="PANTHER" id="PTHR43776:SF7">
    <property type="entry name" value="D,D-DIPEPTIDE TRANSPORT ATP-BINDING PROTEIN DDPF-RELATED"/>
    <property type="match status" value="1"/>
</dbReference>
<sequence length="542" mass="58291">MNTVEPPLLDVRNLQIEFSTPTRAIKAVDGVSFTLEKGDTLAVVGESGSGKSTLAHSVIGLLPGTGRITEGQINYAGRDLVKLSQKQLEGVRGHNIGFVPQDPMQSLNPVLRIGAQVEEAIRANALASDNKEIRKLAIQALENAGLPNPSDRIRSYPHQLSGGMQQRVLIGIALSCHPGLLIADEPTSALDVTVQKVILDHIAERTSSLGTAVMLITHDLALAAERARRLLVMYKGKVVELGSSEEILKNPRHPYTKKLLGAAARARRSPLRSKEQDTAPPAVVVDSLVKRYPIRSGTFSTSLLTAVDGVSFSIPSGSTVALVGESGSGKSTIAKIILGFEKPTRGTVTIAGVNTSSLSASGLRRMAARIQPVFQNPYGSLDPLRNIASIISEPLSIHKVGNRASRKARVVELLDQVALPQFIATRYPGELSGGQRQRVAIARALALKPEIMILDEAVSALDALVQSQILDLLDSLQKQLSVSYLFITHDLAVARAISDFVCVMHQGKLVEQGPAERIFNNPESKYTRTLLESIPGRLFSWG</sequence>
<evidence type="ECO:0000256" key="4">
    <source>
        <dbReference type="ARBA" id="ARBA00022840"/>
    </source>
</evidence>
<evidence type="ECO:0000313" key="7">
    <source>
        <dbReference type="Proteomes" id="UP000002200"/>
    </source>
</evidence>
<keyword evidence="4 6" id="KW-0067">ATP-binding</keyword>
<feature type="domain" description="ABC transporter" evidence="5">
    <location>
        <begin position="283"/>
        <end position="531"/>
    </location>
</feature>
<keyword evidence="3" id="KW-0547">Nucleotide-binding</keyword>
<dbReference type="Pfam" id="PF08352">
    <property type="entry name" value="oligo_HPY"/>
    <property type="match status" value="2"/>
</dbReference>
<evidence type="ECO:0000256" key="1">
    <source>
        <dbReference type="ARBA" id="ARBA00005417"/>
    </source>
</evidence>
<name>Q83GU9_TROWT</name>
<dbReference type="GO" id="GO:0015833">
    <property type="term" value="P:peptide transport"/>
    <property type="evidence" value="ECO:0007669"/>
    <property type="project" value="InterPro"/>
</dbReference>
<dbReference type="KEGG" id="twh:TWT_142"/>
<evidence type="ECO:0000313" key="6">
    <source>
        <dbReference type="EMBL" id="AAO44239.1"/>
    </source>
</evidence>
<dbReference type="SMART" id="SM00382">
    <property type="entry name" value="AAA"/>
    <property type="match status" value="2"/>
</dbReference>
<dbReference type="NCBIfam" id="NF007739">
    <property type="entry name" value="PRK10419.1"/>
    <property type="match status" value="2"/>
</dbReference>
<dbReference type="GO" id="GO:0016887">
    <property type="term" value="F:ATP hydrolysis activity"/>
    <property type="evidence" value="ECO:0007669"/>
    <property type="project" value="InterPro"/>
</dbReference>